<organism evidence="2 3">
    <name type="scientific">Nonomuraea endophytica</name>
    <dbReference type="NCBI Taxonomy" id="714136"/>
    <lineage>
        <taxon>Bacteria</taxon>
        <taxon>Bacillati</taxon>
        <taxon>Actinomycetota</taxon>
        <taxon>Actinomycetes</taxon>
        <taxon>Streptosporangiales</taxon>
        <taxon>Streptosporangiaceae</taxon>
        <taxon>Nonomuraea</taxon>
    </lineage>
</organism>
<reference evidence="2 3" key="1">
    <citation type="submission" date="2020-08" db="EMBL/GenBank/DDBJ databases">
        <title>Genomic Encyclopedia of Type Strains, Phase IV (KMG-IV): sequencing the most valuable type-strain genomes for metagenomic binning, comparative biology and taxonomic classification.</title>
        <authorList>
            <person name="Goeker M."/>
        </authorList>
    </citation>
    <scope>NUCLEOTIDE SEQUENCE [LARGE SCALE GENOMIC DNA]</scope>
    <source>
        <strain evidence="2 3">DSM 45385</strain>
    </source>
</reference>
<dbReference type="PROSITE" id="PS51257">
    <property type="entry name" value="PROKAR_LIPOPROTEIN"/>
    <property type="match status" value="1"/>
</dbReference>
<evidence type="ECO:0000256" key="1">
    <source>
        <dbReference type="SAM" id="MobiDB-lite"/>
    </source>
</evidence>
<sequence>MKQHMFAVAFLATALTGCGLTQGGGGEEKVAAPPKTASASASAGQTAAPQGEGMIATRRVNDDQAVLKVEVTELRREGKMATLSWTLTVEKGEHWSVGTKMGRHNTDYTVSNVSLIDVQNAKRYRAAMSQGPEGTCACTETDATTVQTGGKLSFQATYAAPPPEVGKVNITLGELGGLTDVPIS</sequence>
<name>A0A7W8A1U1_9ACTN</name>
<feature type="region of interest" description="Disordered" evidence="1">
    <location>
        <begin position="24"/>
        <end position="52"/>
    </location>
</feature>
<accession>A0A7W8A1U1</accession>
<dbReference type="Proteomes" id="UP000568380">
    <property type="component" value="Unassembled WGS sequence"/>
</dbReference>
<dbReference type="AlphaFoldDB" id="A0A7W8A1U1"/>
<evidence type="ECO:0008006" key="4">
    <source>
        <dbReference type="Google" id="ProtNLM"/>
    </source>
</evidence>
<dbReference type="EMBL" id="JACHIN010000004">
    <property type="protein sequence ID" value="MBB5078022.1"/>
    <property type="molecule type" value="Genomic_DNA"/>
</dbReference>
<evidence type="ECO:0000313" key="2">
    <source>
        <dbReference type="EMBL" id="MBB5078022.1"/>
    </source>
</evidence>
<proteinExistence type="predicted"/>
<gene>
    <name evidence="2" type="ORF">HNR40_003497</name>
</gene>
<keyword evidence="3" id="KW-1185">Reference proteome</keyword>
<comment type="caution">
    <text evidence="2">The sequence shown here is derived from an EMBL/GenBank/DDBJ whole genome shotgun (WGS) entry which is preliminary data.</text>
</comment>
<protein>
    <recommendedName>
        <fullName evidence="4">DUF4352 domain-containing protein</fullName>
    </recommendedName>
</protein>
<evidence type="ECO:0000313" key="3">
    <source>
        <dbReference type="Proteomes" id="UP000568380"/>
    </source>
</evidence>
<dbReference type="RefSeq" id="WP_184962380.1">
    <property type="nucleotide sequence ID" value="NZ_JACHIN010000004.1"/>
</dbReference>
<feature type="compositionally biased region" description="Low complexity" evidence="1">
    <location>
        <begin position="31"/>
        <end position="51"/>
    </location>
</feature>